<dbReference type="EC" id="2.5.1.59" evidence="3"/>
<keyword evidence="17" id="KW-1185">Reference proteome</keyword>
<sequence>METSAGQRAERLKQQAIQQTIEEAANQKVLQHYTKTVYFNEQWVSLLSKMSGLVGLMSFVEVQRMRQSARGIDFTTGFELLTVGIGVSTVLFIRRWLNPLLAFKVAFVFSLLQGFWFATSYTSRVMGRPRLAGDLSTEQLPFGLIYFTVCWISDRFMMRSQDIAKQTADDLRAVLKRKYRDDPTWRDVAKVPQDDGPDPIVSIAYAPEFTDVMDCFRGVLKTNEYSERTLALTLDVINANPANYTVWYFRRRVLEALGSDLRAELRFTADMALEHPKNYQIWNYRREICTMINDGSDEKLLCALSFDVDAKNYHAWAHRQWAVKTFSLWDGELEFVDKMLQEDVRNNSAWNHRWVVLNNTDGLASNEERQREVDYTLEKIAVAVHNESPWNYLRGLVRGHETTFAAQLKGKTREILAATDDCIFAAALLVDLLVNEATAEAVDEAKKHLEILMNETDRVRKAYWQFRLSTLK</sequence>
<dbReference type="PANTHER" id="PTHR11129:SF1">
    <property type="entry name" value="PROTEIN FARNESYLTRANSFERASE_GERANYLGERANYLTRANSFERASE TYPE-1 SUBUNIT ALPHA"/>
    <property type="match status" value="1"/>
</dbReference>
<evidence type="ECO:0000256" key="3">
    <source>
        <dbReference type="ARBA" id="ARBA00012700"/>
    </source>
</evidence>
<keyword evidence="6" id="KW-0808">Transferase</keyword>
<dbReference type="InterPro" id="IPR002088">
    <property type="entry name" value="Prenyl_trans_a"/>
</dbReference>
<evidence type="ECO:0000256" key="8">
    <source>
        <dbReference type="ARBA" id="ARBA00022842"/>
    </source>
</evidence>
<keyword evidence="7" id="KW-0677">Repeat</keyword>
<evidence type="ECO:0000313" key="17">
    <source>
        <dbReference type="Proteomes" id="UP001162031"/>
    </source>
</evidence>
<proteinExistence type="inferred from homology"/>
<dbReference type="EC" id="2.5.1.58" evidence="4"/>
<feature type="transmembrane region" description="Helical" evidence="15">
    <location>
        <begin position="100"/>
        <end position="119"/>
    </location>
</feature>
<organism evidence="16 17">
    <name type="scientific">Hyaloperonospora brassicae</name>
    <name type="common">Brassica downy mildew</name>
    <name type="synonym">Peronospora brassicae</name>
    <dbReference type="NCBI Taxonomy" id="162125"/>
    <lineage>
        <taxon>Eukaryota</taxon>
        <taxon>Sar</taxon>
        <taxon>Stramenopiles</taxon>
        <taxon>Oomycota</taxon>
        <taxon>Peronosporomycetes</taxon>
        <taxon>Peronosporales</taxon>
        <taxon>Peronosporaceae</taxon>
        <taxon>Hyaloperonospora</taxon>
    </lineage>
</organism>
<dbReference type="GO" id="GO:0004660">
    <property type="term" value="F:protein farnesyltransferase activity"/>
    <property type="evidence" value="ECO:0007669"/>
    <property type="project" value="UniProtKB-EC"/>
</dbReference>
<reference evidence="16" key="1">
    <citation type="submission" date="2022-12" db="EMBL/GenBank/DDBJ databases">
        <authorList>
            <person name="Webb A."/>
        </authorList>
    </citation>
    <scope>NUCLEOTIDE SEQUENCE</scope>
    <source>
        <strain evidence="16">Hp1</strain>
    </source>
</reference>
<dbReference type="GO" id="GO:0004662">
    <property type="term" value="F:CAAX-protein geranylgeranyltransferase activity"/>
    <property type="evidence" value="ECO:0007669"/>
    <property type="project" value="UniProtKB-EC"/>
</dbReference>
<feature type="coiled-coil region" evidence="14">
    <location>
        <begin position="435"/>
        <end position="462"/>
    </location>
</feature>
<keyword evidence="15" id="KW-0472">Membrane</keyword>
<evidence type="ECO:0000256" key="10">
    <source>
        <dbReference type="ARBA" id="ARBA00041392"/>
    </source>
</evidence>
<gene>
    <name evidence="16" type="ORF">HBR001_LOCUS454</name>
</gene>
<feature type="transmembrane region" description="Helical" evidence="15">
    <location>
        <begin position="74"/>
        <end position="94"/>
    </location>
</feature>
<evidence type="ECO:0000313" key="16">
    <source>
        <dbReference type="EMBL" id="CAI5710361.1"/>
    </source>
</evidence>
<evidence type="ECO:0000256" key="2">
    <source>
        <dbReference type="ARBA" id="ARBA00006734"/>
    </source>
</evidence>
<evidence type="ECO:0000256" key="11">
    <source>
        <dbReference type="ARBA" id="ARBA00042436"/>
    </source>
</evidence>
<accession>A0AAV0SXH0</accession>
<keyword evidence="15" id="KW-1133">Transmembrane helix</keyword>
<dbReference type="PANTHER" id="PTHR11129">
    <property type="entry name" value="PROTEIN FARNESYLTRANSFERASE ALPHA SUBUNIT/RAB GERANYLGERANYL TRANSFERASE ALPHA SUBUNIT"/>
    <property type="match status" value="1"/>
</dbReference>
<dbReference type="Gene3D" id="1.25.40.120">
    <property type="entry name" value="Protein prenylyltransferase"/>
    <property type="match status" value="1"/>
</dbReference>
<evidence type="ECO:0000256" key="5">
    <source>
        <dbReference type="ARBA" id="ARBA00022602"/>
    </source>
</evidence>
<dbReference type="PROSITE" id="PS51147">
    <property type="entry name" value="PFTA"/>
    <property type="match status" value="4"/>
</dbReference>
<dbReference type="EMBL" id="CANTFL010000057">
    <property type="protein sequence ID" value="CAI5710361.1"/>
    <property type="molecule type" value="Genomic_DNA"/>
</dbReference>
<name>A0AAV0SXH0_HYABA</name>
<keyword evidence="8" id="KW-0460">Magnesium</keyword>
<evidence type="ECO:0000256" key="9">
    <source>
        <dbReference type="ARBA" id="ARBA00040965"/>
    </source>
</evidence>
<comment type="caution">
    <text evidence="16">The sequence shown here is derived from an EMBL/GenBank/DDBJ whole genome shotgun (WGS) entry which is preliminary data.</text>
</comment>
<evidence type="ECO:0000256" key="4">
    <source>
        <dbReference type="ARBA" id="ARBA00012702"/>
    </source>
</evidence>
<evidence type="ECO:0000256" key="6">
    <source>
        <dbReference type="ARBA" id="ARBA00022679"/>
    </source>
</evidence>
<dbReference type="AlphaFoldDB" id="A0AAV0SXH0"/>
<dbReference type="SUPFAM" id="SSF48439">
    <property type="entry name" value="Protein prenylyltransferase"/>
    <property type="match status" value="1"/>
</dbReference>
<keyword evidence="5" id="KW-0637">Prenyltransferase</keyword>
<dbReference type="Proteomes" id="UP001162031">
    <property type="component" value="Unassembled WGS sequence"/>
</dbReference>
<evidence type="ECO:0000256" key="13">
    <source>
        <dbReference type="ARBA" id="ARBA00043219"/>
    </source>
</evidence>
<dbReference type="GO" id="GO:0005965">
    <property type="term" value="C:protein farnesyltransferase complex"/>
    <property type="evidence" value="ECO:0007669"/>
    <property type="project" value="TreeGrafter"/>
</dbReference>
<evidence type="ECO:0000256" key="15">
    <source>
        <dbReference type="SAM" id="Phobius"/>
    </source>
</evidence>
<evidence type="ECO:0000256" key="1">
    <source>
        <dbReference type="ARBA" id="ARBA00001946"/>
    </source>
</evidence>
<evidence type="ECO:0000256" key="7">
    <source>
        <dbReference type="ARBA" id="ARBA00022737"/>
    </source>
</evidence>
<dbReference type="GO" id="GO:0005953">
    <property type="term" value="C:CAAX-protein geranylgeranyltransferase complex"/>
    <property type="evidence" value="ECO:0007669"/>
    <property type="project" value="TreeGrafter"/>
</dbReference>
<comment type="similarity">
    <text evidence="2">Belongs to the protein prenyltransferase subunit alpha family.</text>
</comment>
<evidence type="ECO:0000256" key="12">
    <source>
        <dbReference type="ARBA" id="ARBA00043086"/>
    </source>
</evidence>
<protein>
    <recommendedName>
        <fullName evidence="9">Protein farnesyltransferase/geranylgeranyltransferase type-1 subunit alpha</fullName>
        <ecNumber evidence="4">2.5.1.58</ecNumber>
        <ecNumber evidence="3">2.5.1.59</ecNumber>
    </recommendedName>
    <alternativeName>
        <fullName evidence="12">CAAX farnesyltransferase subunit alpha</fullName>
    </alternativeName>
    <alternativeName>
        <fullName evidence="11">FTase-alpha</fullName>
    </alternativeName>
    <alternativeName>
        <fullName evidence="10">Ras proteins prenyltransferase subunit alpha</fullName>
    </alternativeName>
    <alternativeName>
        <fullName evidence="13">Type I protein geranyl-geranyltransferase subunit alpha</fullName>
    </alternativeName>
</protein>
<keyword evidence="15" id="KW-0812">Transmembrane</keyword>
<keyword evidence="14" id="KW-0175">Coiled coil</keyword>
<comment type="cofactor">
    <cofactor evidence="1">
        <name>Mg(2+)</name>
        <dbReference type="ChEBI" id="CHEBI:18420"/>
    </cofactor>
</comment>
<evidence type="ECO:0000256" key="14">
    <source>
        <dbReference type="SAM" id="Coils"/>
    </source>
</evidence>
<dbReference type="Pfam" id="PF01239">
    <property type="entry name" value="PPTA"/>
    <property type="match status" value="5"/>
</dbReference>